<comment type="similarity">
    <text evidence="2">Belongs to the VirD4/TraG family.</text>
</comment>
<comment type="caution">
    <text evidence="9">The sequence shown here is derived from an EMBL/GenBank/DDBJ whole genome shotgun (WGS) entry which is preliminary data.</text>
</comment>
<evidence type="ECO:0000256" key="4">
    <source>
        <dbReference type="ARBA" id="ARBA00022692"/>
    </source>
</evidence>
<keyword evidence="5 8" id="KW-1133">Transmembrane helix</keyword>
<reference evidence="9 10" key="1">
    <citation type="submission" date="2019-09" db="EMBL/GenBank/DDBJ databases">
        <title>Genome sequence of Rhodovastum atsumiense, a diverse member of the Acetobacteraceae family of non-sulfur purple photosynthetic bacteria.</title>
        <authorList>
            <person name="Meyer T."/>
            <person name="Kyndt J."/>
        </authorList>
    </citation>
    <scope>NUCLEOTIDE SEQUENCE [LARGE SCALE GENOMIC DNA]</scope>
    <source>
        <strain evidence="9 10">DSM 21279</strain>
    </source>
</reference>
<dbReference type="Gene3D" id="3.40.50.300">
    <property type="entry name" value="P-loop containing nucleotide triphosphate hydrolases"/>
    <property type="match status" value="1"/>
</dbReference>
<dbReference type="CDD" id="cd01127">
    <property type="entry name" value="TrwB_TraG_TraD_VirD4"/>
    <property type="match status" value="1"/>
</dbReference>
<evidence type="ECO:0000256" key="5">
    <source>
        <dbReference type="ARBA" id="ARBA00022989"/>
    </source>
</evidence>
<dbReference type="AlphaFoldDB" id="A0A5M6IMX3"/>
<comment type="subcellular location">
    <subcellularLocation>
        <location evidence="1">Cell membrane</location>
        <topology evidence="1">Multi-pass membrane protein</topology>
    </subcellularLocation>
</comment>
<protein>
    <submittedName>
        <fullName evidence="9">Type IV secretory system conjugative DNA transfer family protein</fullName>
    </submittedName>
</protein>
<evidence type="ECO:0000256" key="2">
    <source>
        <dbReference type="ARBA" id="ARBA00008806"/>
    </source>
</evidence>
<dbReference type="Proteomes" id="UP000325255">
    <property type="component" value="Unassembled WGS sequence"/>
</dbReference>
<sequence length="732" mass="79130">MTRKALLLAGAAVGLPCVWTVTASVGFLALTGFWTHPAFATGWRWAWAWWLYAPDPALRATFAPALAFSGMTAGLFAAAAAVRAAQAGRRQRLHGEAHWAGKAEARRSGLRFTRRPPGDALILGRTRGIWGLWRRYVVLPGEEHVSLYARTRSGKGVSVVVPNCLAWDGSLVAFSIKRDLVRDAAGARRAKGQEVFVFDPTNPDGRSHRWNPLGHVPRGQVGCADAIQRVMQTLVPETKANNPYWDNAGRRVAAAAAVLLAETPGAPLTVAAVRRLIERADYAQNFRTMIDAARARAQPYPAAAVDAILGWLDREADPGALGVRDTIVTALRLWDSEVIAAATETSDFDLAALRHRPVSVFVCAEVADIRRLRPLFSLFFQQLIAVNTRREFGEDPRDRHRLAVVLDEFWAPGRMDVLADAAAFTASFGFRMLYVVQSKQQLASIYLQEGAENLFLNTGAELLFGGADQRLAEEVSKRAGTDTVETVSTHRPRFFGWLLPARQQEQLAPRPRPLLLPQELQRLPPHEMIVLRPSLPPLKLDRIIYYTDPAFRDLLAPPPVVPRLQLRVERDPEPPRPSPAECEAAARAQADSEAAAARQQAEAAHAALRQAAAATSQLAYDAAVAERGAAAAAEGEVARAAIAAERARAARAEAARALRAAAADEAWRGHAAAAGAAAEQLSAEAARIAESARRAKRTATAAAQAARAAAKRAAHCARAAAEAGDRPLEDDA</sequence>
<dbReference type="PANTHER" id="PTHR37937:SF1">
    <property type="entry name" value="CONJUGATIVE TRANSFER: DNA TRANSPORT"/>
    <property type="match status" value="1"/>
</dbReference>
<evidence type="ECO:0000256" key="3">
    <source>
        <dbReference type="ARBA" id="ARBA00022475"/>
    </source>
</evidence>
<keyword evidence="6 8" id="KW-0472">Membrane</keyword>
<evidence type="ECO:0000313" key="9">
    <source>
        <dbReference type="EMBL" id="KAA5609601.1"/>
    </source>
</evidence>
<dbReference type="OrthoDB" id="9759295at2"/>
<evidence type="ECO:0000256" key="1">
    <source>
        <dbReference type="ARBA" id="ARBA00004651"/>
    </source>
</evidence>
<organism evidence="9 10">
    <name type="scientific">Rhodovastum atsumiense</name>
    <dbReference type="NCBI Taxonomy" id="504468"/>
    <lineage>
        <taxon>Bacteria</taxon>
        <taxon>Pseudomonadati</taxon>
        <taxon>Pseudomonadota</taxon>
        <taxon>Alphaproteobacteria</taxon>
        <taxon>Acetobacterales</taxon>
        <taxon>Acetobacteraceae</taxon>
        <taxon>Rhodovastum</taxon>
    </lineage>
</organism>
<dbReference type="InterPro" id="IPR051539">
    <property type="entry name" value="T4SS-coupling_protein"/>
</dbReference>
<accession>A0A5M6IMX3</accession>
<feature type="transmembrane region" description="Helical" evidence="8">
    <location>
        <begin position="62"/>
        <end position="82"/>
    </location>
</feature>
<dbReference type="RefSeq" id="WP_150043429.1">
    <property type="nucleotide sequence ID" value="NZ_VWPK01000047.1"/>
</dbReference>
<evidence type="ECO:0000256" key="7">
    <source>
        <dbReference type="SAM" id="MobiDB-lite"/>
    </source>
</evidence>
<evidence type="ECO:0000313" key="10">
    <source>
        <dbReference type="Proteomes" id="UP000325255"/>
    </source>
</evidence>
<gene>
    <name evidence="9" type="ORF">F1189_23540</name>
</gene>
<evidence type="ECO:0000256" key="6">
    <source>
        <dbReference type="ARBA" id="ARBA00023136"/>
    </source>
</evidence>
<keyword evidence="4 8" id="KW-0812">Transmembrane</keyword>
<keyword evidence="3" id="KW-1003">Cell membrane</keyword>
<dbReference type="PANTHER" id="PTHR37937">
    <property type="entry name" value="CONJUGATIVE TRANSFER: DNA TRANSPORT"/>
    <property type="match status" value="1"/>
</dbReference>
<dbReference type="InterPro" id="IPR003688">
    <property type="entry name" value="TraG/VirD4"/>
</dbReference>
<evidence type="ECO:0000256" key="8">
    <source>
        <dbReference type="SAM" id="Phobius"/>
    </source>
</evidence>
<feature type="region of interest" description="Disordered" evidence="7">
    <location>
        <begin position="569"/>
        <end position="593"/>
    </location>
</feature>
<proteinExistence type="inferred from homology"/>
<keyword evidence="10" id="KW-1185">Reference proteome</keyword>
<dbReference type="Pfam" id="PF02534">
    <property type="entry name" value="T4SS-DNA_transf"/>
    <property type="match status" value="1"/>
</dbReference>
<name>A0A5M6IMX3_9PROT</name>
<dbReference type="GO" id="GO:0005886">
    <property type="term" value="C:plasma membrane"/>
    <property type="evidence" value="ECO:0007669"/>
    <property type="project" value="UniProtKB-SubCell"/>
</dbReference>
<dbReference type="SUPFAM" id="SSF52540">
    <property type="entry name" value="P-loop containing nucleoside triphosphate hydrolases"/>
    <property type="match status" value="1"/>
</dbReference>
<dbReference type="EMBL" id="VWPK01000047">
    <property type="protein sequence ID" value="KAA5609601.1"/>
    <property type="molecule type" value="Genomic_DNA"/>
</dbReference>
<dbReference type="InterPro" id="IPR027417">
    <property type="entry name" value="P-loop_NTPase"/>
</dbReference>
<feature type="compositionally biased region" description="Low complexity" evidence="7">
    <location>
        <begin position="579"/>
        <end position="593"/>
    </location>
</feature>